<feature type="chain" id="PRO_5046260801" description="Repeat protein (TIGR01451 family)" evidence="3">
    <location>
        <begin position="37"/>
        <end position="720"/>
    </location>
</feature>
<feature type="compositionally biased region" description="Gly residues" evidence="1">
    <location>
        <begin position="202"/>
        <end position="215"/>
    </location>
</feature>
<evidence type="ECO:0000313" key="6">
    <source>
        <dbReference type="EMBL" id="GAA3938008.1"/>
    </source>
</evidence>
<reference evidence="7" key="1">
    <citation type="journal article" date="2019" name="Int. J. Syst. Evol. Microbiol.">
        <title>The Global Catalogue of Microorganisms (GCM) 10K type strain sequencing project: providing services to taxonomists for standard genome sequencing and annotation.</title>
        <authorList>
            <consortium name="The Broad Institute Genomics Platform"/>
            <consortium name="The Broad Institute Genome Sequencing Center for Infectious Disease"/>
            <person name="Wu L."/>
            <person name="Ma J."/>
        </authorList>
    </citation>
    <scope>NUCLEOTIDE SEQUENCE [LARGE SCALE GENOMIC DNA]</scope>
    <source>
        <strain evidence="7">JCM 17024</strain>
    </source>
</reference>
<evidence type="ECO:0000259" key="4">
    <source>
        <dbReference type="Pfam" id="PF01345"/>
    </source>
</evidence>
<dbReference type="RefSeq" id="WP_344818938.1">
    <property type="nucleotide sequence ID" value="NZ_BAABCP010000001.1"/>
</dbReference>
<keyword evidence="2" id="KW-0472">Membrane</keyword>
<dbReference type="Proteomes" id="UP001501591">
    <property type="component" value="Unassembled WGS sequence"/>
</dbReference>
<feature type="signal peptide" evidence="3">
    <location>
        <begin position="1"/>
        <end position="36"/>
    </location>
</feature>
<accession>A0ABP7N603</accession>
<gene>
    <name evidence="6" type="ORF">GCM10022383_15220</name>
</gene>
<dbReference type="Pfam" id="PF01345">
    <property type="entry name" value="DUF11"/>
    <property type="match status" value="1"/>
</dbReference>
<dbReference type="EMBL" id="BAABCP010000001">
    <property type="protein sequence ID" value="GAA3938008.1"/>
    <property type="molecule type" value="Genomic_DNA"/>
</dbReference>
<evidence type="ECO:0000256" key="3">
    <source>
        <dbReference type="SAM" id="SignalP"/>
    </source>
</evidence>
<evidence type="ECO:0008006" key="8">
    <source>
        <dbReference type="Google" id="ProtNLM"/>
    </source>
</evidence>
<dbReference type="InterPro" id="IPR001434">
    <property type="entry name" value="OmcB-like_DUF11"/>
</dbReference>
<dbReference type="InterPro" id="IPR051172">
    <property type="entry name" value="Chlamydia_OmcB"/>
</dbReference>
<feature type="domain" description="DUF11" evidence="4">
    <location>
        <begin position="317"/>
        <end position="448"/>
    </location>
</feature>
<protein>
    <recommendedName>
        <fullName evidence="8">Repeat protein (TIGR01451 family)</fullName>
    </recommendedName>
</protein>
<dbReference type="InterPro" id="IPR013783">
    <property type="entry name" value="Ig-like_fold"/>
</dbReference>
<feature type="region of interest" description="Disordered" evidence="1">
    <location>
        <begin position="188"/>
        <end position="248"/>
    </location>
</feature>
<evidence type="ECO:0000256" key="2">
    <source>
        <dbReference type="SAM" id="Phobius"/>
    </source>
</evidence>
<feature type="transmembrane region" description="Helical" evidence="2">
    <location>
        <begin position="691"/>
        <end position="713"/>
    </location>
</feature>
<evidence type="ECO:0000313" key="7">
    <source>
        <dbReference type="Proteomes" id="UP001501591"/>
    </source>
</evidence>
<evidence type="ECO:0000256" key="1">
    <source>
        <dbReference type="SAM" id="MobiDB-lite"/>
    </source>
</evidence>
<dbReference type="Gene3D" id="2.60.40.10">
    <property type="entry name" value="Immunoglobulins"/>
    <property type="match status" value="1"/>
</dbReference>
<dbReference type="PANTHER" id="PTHR34819:SF3">
    <property type="entry name" value="CELL SURFACE PROTEIN"/>
    <property type="match status" value="1"/>
</dbReference>
<feature type="compositionally biased region" description="Gly residues" evidence="1">
    <location>
        <begin position="233"/>
        <end position="248"/>
    </location>
</feature>
<keyword evidence="2" id="KW-0812">Transmembrane</keyword>
<dbReference type="NCBIfam" id="TIGR01451">
    <property type="entry name" value="B_ant_repeat"/>
    <property type="match status" value="1"/>
</dbReference>
<keyword evidence="2" id="KW-1133">Transmembrane helix</keyword>
<keyword evidence="7" id="KW-1185">Reference proteome</keyword>
<sequence>MSRTGNPKHGSGRGGIALLGAVIATSAMVIAPAAQASPAPDAPQTALVPGAHTVIVPNGVCAVDLTAAGGAGGTAITGVVEAGGAGAVIHSSLAVTPGQSFDVTVGGAGGAGGLGGVGGGGAGGATGLHSGAGGGGYTGISLDGDLLVLAGGGGGTGGGHSLDGGWGGSAGVPTGAGVFAGEDGQVGLDGGPNVVDHLPQAGQGGQVDGPGLGGEHLGDNTRSGFPGVDREGGAGGVDDGPDSGGGGGAGYFGAGGGASTISNGAGGAVAGGPTGAGGGGGSSFVSTDVDFDSAELGSRAQGTDGYATFDWVMCDFDLALTKVASTDVFEDGVPVEYTVTVTNLGAEDMAIGDTVTVTDAKATGGTLLAASTANGDALVCTPAVGETIPAVGIECGIPVTGTTELRGLAVDDRLTLVYETTPTGDTPFENTASVTDRGDQANNTASVVLDPAEPSLELVKSVDPSTIDAAGQELTYSFVITNTGNIAVRDIAISEDSFSGTGDDLTIDCPAVTLQPTDATTCTATYVATQADADAGLITNEATAHGLTPGGNAVDSNASQAVVDVDQKPSLELAKTADVDSVTGADQLITYTFEVTNTGNVTLTDPTVTEGDFSGTGDLSDIVCPVEPLAPGDSIDCTATYTTTAEDAKAATLTNTATASAVDPFGDAVDSAPSTVTLPVDKPLAQTGGDVVPLIVGSAFGVVLISAGVLFMLRRRQTQA</sequence>
<feature type="domain" description="DUF7507" evidence="5">
    <location>
        <begin position="568"/>
        <end position="671"/>
    </location>
</feature>
<dbReference type="Pfam" id="PF24346">
    <property type="entry name" value="DUF7507"/>
    <property type="match status" value="2"/>
</dbReference>
<dbReference type="PANTHER" id="PTHR34819">
    <property type="entry name" value="LARGE CYSTEINE-RICH PERIPLASMIC PROTEIN OMCB"/>
    <property type="match status" value="1"/>
</dbReference>
<feature type="domain" description="DUF7507" evidence="5">
    <location>
        <begin position="453"/>
        <end position="556"/>
    </location>
</feature>
<dbReference type="InterPro" id="IPR055354">
    <property type="entry name" value="DUF7507"/>
</dbReference>
<name>A0ABP7N603_9MICO</name>
<comment type="caution">
    <text evidence="6">The sequence shown here is derived from an EMBL/GenBank/DDBJ whole genome shotgun (WGS) entry which is preliminary data.</text>
</comment>
<keyword evidence="3" id="KW-0732">Signal</keyword>
<dbReference type="InterPro" id="IPR047589">
    <property type="entry name" value="DUF11_rpt"/>
</dbReference>
<proteinExistence type="predicted"/>
<evidence type="ECO:0000259" key="5">
    <source>
        <dbReference type="Pfam" id="PF24346"/>
    </source>
</evidence>
<organism evidence="6 7">
    <name type="scientific">Microbacterium soli</name>
    <dbReference type="NCBI Taxonomy" id="446075"/>
    <lineage>
        <taxon>Bacteria</taxon>
        <taxon>Bacillati</taxon>
        <taxon>Actinomycetota</taxon>
        <taxon>Actinomycetes</taxon>
        <taxon>Micrococcales</taxon>
        <taxon>Microbacteriaceae</taxon>
        <taxon>Microbacterium</taxon>
    </lineage>
</organism>